<evidence type="ECO:0000313" key="4">
    <source>
        <dbReference type="Proteomes" id="UP000717835"/>
    </source>
</evidence>
<dbReference type="InterPro" id="IPR029140">
    <property type="entry name" value="Mfa1_C"/>
</dbReference>
<name>A0A921HX52_9BACT</name>
<dbReference type="Proteomes" id="UP000717835">
    <property type="component" value="Unassembled WGS sequence"/>
</dbReference>
<dbReference type="PROSITE" id="PS51257">
    <property type="entry name" value="PROKAR_LIPOPROTEIN"/>
    <property type="match status" value="1"/>
</dbReference>
<protein>
    <submittedName>
        <fullName evidence="3">Fimbria major subunit</fullName>
    </submittedName>
</protein>
<evidence type="ECO:0000259" key="2">
    <source>
        <dbReference type="Pfam" id="PF15495"/>
    </source>
</evidence>
<dbReference type="Pfam" id="PF15495">
    <property type="entry name" value="Fimbrillin_C"/>
    <property type="match status" value="1"/>
</dbReference>
<dbReference type="AlphaFoldDB" id="A0A921HX52"/>
<dbReference type="Gene3D" id="2.60.40.3690">
    <property type="match status" value="1"/>
</dbReference>
<feature type="region of interest" description="Disordered" evidence="1">
    <location>
        <begin position="51"/>
        <end position="70"/>
    </location>
</feature>
<reference evidence="3" key="2">
    <citation type="submission" date="2021-09" db="EMBL/GenBank/DDBJ databases">
        <authorList>
            <person name="Gilroy R."/>
        </authorList>
    </citation>
    <scope>NUCLEOTIDE SEQUENCE</scope>
    <source>
        <strain evidence="3">CHK55-1828</strain>
    </source>
</reference>
<dbReference type="Gene3D" id="2.60.40.2580">
    <property type="match status" value="1"/>
</dbReference>
<sequence length="664" mass="71983">MKSFRYLGLLVAVGLLSACSDNLDENQGNGPGSGDKTPAYLSISIANNGNSTKANTGDGEGTAEDSGLENAGTANENKIASILLVALSEDGTSGYAKLYATSGETVNGWTQGQTPNENTYTSEPIKLGVGTYKILVVANPYAGFVNGFTEATDLTTVKGLYDKIRDGKYVPDGSTINTADDAAGVLATANSGVMMANQQEISKALTENNTPDKPATVTVDIERTVSKITYRQQKVNDVYKVPVAGQVKAKTIPGCNTDDNKSNVTLNVAKDACIPTPNTVYVLIEEDKVAGTRTVTVYGAPNASSEGKYRKLEAKTQSDYNDGTADEKEGWYVVADTEDVEASLTYQFDGTGTTDWYVRLEGYALVNLSKEVYHVRHIQDAHGVPAPFGTLNGNNFLITPYWDDKNEVEFDGDGNFLNNPQTTTWFYNTLAQVSAESEMLTIDNDGNFETGTNVPASYFKSWPNPATPENPGNVEGGTGSNPEVGVRLAYCFENSTDIEHQTHGLSTGITFVARMYKDANCKNPVDKLYQYNGYNFESLAAIGEAFGGNTPQDILDLIAKEIKGEEITKAELKAAKVVKYVGNICYYYSTQIKHYDDGNNNTLGNMEFAIMRNNIYSLAVTNITRLGDPIVDPTPETPNETKEAALQVVVKILPWIVRYNDIEF</sequence>
<evidence type="ECO:0000256" key="1">
    <source>
        <dbReference type="SAM" id="MobiDB-lite"/>
    </source>
</evidence>
<gene>
    <name evidence="3" type="ORF">K8W02_03020</name>
</gene>
<accession>A0A921HX52</accession>
<reference evidence="3" key="1">
    <citation type="journal article" date="2021" name="PeerJ">
        <title>Extensive microbial diversity within the chicken gut microbiome revealed by metagenomics and culture.</title>
        <authorList>
            <person name="Gilroy R."/>
            <person name="Ravi A."/>
            <person name="Getino M."/>
            <person name="Pursley I."/>
            <person name="Horton D.L."/>
            <person name="Alikhan N.F."/>
            <person name="Baker D."/>
            <person name="Gharbi K."/>
            <person name="Hall N."/>
            <person name="Watson M."/>
            <person name="Adriaenssens E.M."/>
            <person name="Foster-Nyarko E."/>
            <person name="Jarju S."/>
            <person name="Secka A."/>
            <person name="Antonio M."/>
            <person name="Oren A."/>
            <person name="Chaudhuri R.R."/>
            <person name="La Ragione R."/>
            <person name="Hildebrand F."/>
            <person name="Pallen M.J."/>
        </authorList>
    </citation>
    <scope>NUCLEOTIDE SEQUENCE</scope>
    <source>
        <strain evidence="3">CHK55-1828</strain>
    </source>
</reference>
<organism evidence="3 4">
    <name type="scientific">Mediterranea massiliensis</name>
    <dbReference type="NCBI Taxonomy" id="1841865"/>
    <lineage>
        <taxon>Bacteria</taxon>
        <taxon>Pseudomonadati</taxon>
        <taxon>Bacteroidota</taxon>
        <taxon>Bacteroidia</taxon>
        <taxon>Bacteroidales</taxon>
        <taxon>Bacteroidaceae</taxon>
        <taxon>Mediterranea</taxon>
    </lineage>
</organism>
<comment type="caution">
    <text evidence="3">The sequence shown here is derived from an EMBL/GenBank/DDBJ whole genome shotgun (WGS) entry which is preliminary data.</text>
</comment>
<feature type="domain" description="Minor fimbrium subunit Mfa1 C-terminal" evidence="2">
    <location>
        <begin position="580"/>
        <end position="661"/>
    </location>
</feature>
<dbReference type="RefSeq" id="WP_276826384.1">
    <property type="nucleotide sequence ID" value="NZ_DYVX01000025.1"/>
</dbReference>
<evidence type="ECO:0000313" key="3">
    <source>
        <dbReference type="EMBL" id="HJF91342.1"/>
    </source>
</evidence>
<dbReference type="EMBL" id="DYVX01000025">
    <property type="protein sequence ID" value="HJF91342.1"/>
    <property type="molecule type" value="Genomic_DNA"/>
</dbReference>
<proteinExistence type="predicted"/>